<feature type="region of interest" description="Disordered" evidence="6">
    <location>
        <begin position="1"/>
        <end position="30"/>
    </location>
</feature>
<evidence type="ECO:0000313" key="9">
    <source>
        <dbReference type="EMBL" id="ATG51320.1"/>
    </source>
</evidence>
<keyword evidence="2" id="KW-0805">Transcription regulation</keyword>
<feature type="modified residue" description="4-aspartylphosphate" evidence="5">
    <location>
        <position position="164"/>
    </location>
</feature>
<dbReference type="GO" id="GO:0000160">
    <property type="term" value="P:phosphorelay signal transduction system"/>
    <property type="evidence" value="ECO:0007669"/>
    <property type="project" value="InterPro"/>
</dbReference>
<evidence type="ECO:0008006" key="11">
    <source>
        <dbReference type="Google" id="ProtNLM"/>
    </source>
</evidence>
<dbReference type="EMBL" id="CP023563">
    <property type="protein sequence ID" value="ATG51320.1"/>
    <property type="molecule type" value="Genomic_DNA"/>
</dbReference>
<dbReference type="GO" id="GO:0006355">
    <property type="term" value="P:regulation of DNA-templated transcription"/>
    <property type="evidence" value="ECO:0007669"/>
    <property type="project" value="InterPro"/>
</dbReference>
<keyword evidence="1 5" id="KW-0597">Phosphoprotein</keyword>
<dbReference type="PRINTS" id="PR00038">
    <property type="entry name" value="HTHLUXR"/>
</dbReference>
<dbReference type="CDD" id="cd06170">
    <property type="entry name" value="LuxR_C_like"/>
    <property type="match status" value="1"/>
</dbReference>
<feature type="compositionally biased region" description="Low complexity" evidence="6">
    <location>
        <begin position="78"/>
        <end position="90"/>
    </location>
</feature>
<keyword evidence="3" id="KW-0238">DNA-binding</keyword>
<evidence type="ECO:0000256" key="5">
    <source>
        <dbReference type="PROSITE-ProRule" id="PRU00169"/>
    </source>
</evidence>
<dbReference type="PROSITE" id="PS50110">
    <property type="entry name" value="RESPONSE_REGULATORY"/>
    <property type="match status" value="1"/>
</dbReference>
<gene>
    <name evidence="9" type="ORF">CFK38_07100</name>
</gene>
<feature type="domain" description="Response regulatory" evidence="8">
    <location>
        <begin position="109"/>
        <end position="229"/>
    </location>
</feature>
<dbReference type="SMART" id="SM00421">
    <property type="entry name" value="HTH_LUXR"/>
    <property type="match status" value="1"/>
</dbReference>
<evidence type="ECO:0000256" key="6">
    <source>
        <dbReference type="SAM" id="MobiDB-lite"/>
    </source>
</evidence>
<dbReference type="GO" id="GO:0003677">
    <property type="term" value="F:DNA binding"/>
    <property type="evidence" value="ECO:0007669"/>
    <property type="project" value="UniProtKB-KW"/>
</dbReference>
<evidence type="ECO:0000256" key="2">
    <source>
        <dbReference type="ARBA" id="ARBA00023015"/>
    </source>
</evidence>
<dbReference type="PROSITE" id="PS00622">
    <property type="entry name" value="HTH_LUXR_1"/>
    <property type="match status" value="1"/>
</dbReference>
<dbReference type="PANTHER" id="PTHR43214:SF24">
    <property type="entry name" value="TRANSCRIPTIONAL REGULATORY PROTEIN NARL-RELATED"/>
    <property type="match status" value="1"/>
</dbReference>
<dbReference type="InterPro" id="IPR001789">
    <property type="entry name" value="Sig_transdc_resp-reg_receiver"/>
</dbReference>
<proteinExistence type="predicted"/>
<dbReference type="Pfam" id="PF00072">
    <property type="entry name" value="Response_reg"/>
    <property type="match status" value="1"/>
</dbReference>
<dbReference type="Proteomes" id="UP000218165">
    <property type="component" value="Chromosome"/>
</dbReference>
<dbReference type="InterPro" id="IPR011006">
    <property type="entry name" value="CheY-like_superfamily"/>
</dbReference>
<feature type="domain" description="HTH luxR-type" evidence="7">
    <location>
        <begin position="248"/>
        <end position="313"/>
    </location>
</feature>
<dbReference type="AlphaFoldDB" id="A0A291GML8"/>
<dbReference type="SUPFAM" id="SSF52172">
    <property type="entry name" value="CheY-like"/>
    <property type="match status" value="1"/>
</dbReference>
<dbReference type="InterPro" id="IPR016032">
    <property type="entry name" value="Sig_transdc_resp-reg_C-effctor"/>
</dbReference>
<protein>
    <recommendedName>
        <fullName evidence="11">DNA-binding response regulator</fullName>
    </recommendedName>
</protein>
<dbReference type="KEGG" id="brz:CFK38_07100"/>
<evidence type="ECO:0000256" key="1">
    <source>
        <dbReference type="ARBA" id="ARBA00022553"/>
    </source>
</evidence>
<keyword evidence="10" id="KW-1185">Reference proteome</keyword>
<accession>A0A291GML8</accession>
<keyword evidence="4" id="KW-0804">Transcription</keyword>
<evidence type="ECO:0000256" key="3">
    <source>
        <dbReference type="ARBA" id="ARBA00023125"/>
    </source>
</evidence>
<feature type="region of interest" description="Disordered" evidence="6">
    <location>
        <begin position="64"/>
        <end position="100"/>
    </location>
</feature>
<dbReference type="SMART" id="SM00448">
    <property type="entry name" value="REC"/>
    <property type="match status" value="1"/>
</dbReference>
<dbReference type="SUPFAM" id="SSF46894">
    <property type="entry name" value="C-terminal effector domain of the bipartite response regulators"/>
    <property type="match status" value="1"/>
</dbReference>
<evidence type="ECO:0000256" key="4">
    <source>
        <dbReference type="ARBA" id="ARBA00023163"/>
    </source>
</evidence>
<dbReference type="PROSITE" id="PS50043">
    <property type="entry name" value="HTH_LUXR_2"/>
    <property type="match status" value="1"/>
</dbReference>
<name>A0A291GML8_9MICO</name>
<dbReference type="InterPro" id="IPR039420">
    <property type="entry name" value="WalR-like"/>
</dbReference>
<dbReference type="Gene3D" id="3.40.50.2300">
    <property type="match status" value="1"/>
</dbReference>
<reference evidence="10" key="1">
    <citation type="submission" date="2017-09" db="EMBL/GenBank/DDBJ databases">
        <title>Brachybacterium sp. VM2412.</title>
        <authorList>
            <person name="Tak E.J."/>
            <person name="Bae J.-W."/>
        </authorList>
    </citation>
    <scope>NUCLEOTIDE SEQUENCE [LARGE SCALE GENOMIC DNA]</scope>
    <source>
        <strain evidence="10">VM2412</strain>
    </source>
</reference>
<evidence type="ECO:0000259" key="8">
    <source>
        <dbReference type="PROSITE" id="PS50110"/>
    </source>
</evidence>
<evidence type="ECO:0000259" key="7">
    <source>
        <dbReference type="PROSITE" id="PS50043"/>
    </source>
</evidence>
<dbReference type="InterPro" id="IPR000792">
    <property type="entry name" value="Tscrpt_reg_LuxR_C"/>
</dbReference>
<dbReference type="CDD" id="cd17535">
    <property type="entry name" value="REC_NarL-like"/>
    <property type="match status" value="1"/>
</dbReference>
<dbReference type="PANTHER" id="PTHR43214">
    <property type="entry name" value="TWO-COMPONENT RESPONSE REGULATOR"/>
    <property type="match status" value="1"/>
</dbReference>
<dbReference type="Pfam" id="PF00196">
    <property type="entry name" value="GerE"/>
    <property type="match status" value="1"/>
</dbReference>
<dbReference type="InterPro" id="IPR058245">
    <property type="entry name" value="NreC/VraR/RcsB-like_REC"/>
</dbReference>
<evidence type="ECO:0000313" key="10">
    <source>
        <dbReference type="Proteomes" id="UP000218165"/>
    </source>
</evidence>
<sequence length="315" mass="33157">MPRPRPCASTSPGRTPWRCSRSPTTASVSIPVCPPPGTGWWGCGPGSRRRAALCTSAPPAAGGPRCGPRCRSPRRTARVAGPATRATAPPRCRRSPATRRCPVPGDPLRVVLADDHPLFRSGVRAVLETAGHQVVAEAGTGDEAVEAVEHLLREGRRADVVLMDLRMPGTDGVEATRRLSSAREPVPVLVLTTYDTDALILRAIEAGATGYLLKDTPAPQLLEAVASASTGCTTLAPVASAAIASSLRAPRPEALTARELEVLRLVATGRSNAQIGRQLAIAESTVKSHLLRVFEKLGVADRTRAVTLALERGLL</sequence>
<organism evidence="9 10">
    <name type="scientific">Brachybacterium vulturis</name>
    <dbReference type="NCBI Taxonomy" id="2017484"/>
    <lineage>
        <taxon>Bacteria</taxon>
        <taxon>Bacillati</taxon>
        <taxon>Actinomycetota</taxon>
        <taxon>Actinomycetes</taxon>
        <taxon>Micrococcales</taxon>
        <taxon>Dermabacteraceae</taxon>
        <taxon>Brachybacterium</taxon>
    </lineage>
</organism>